<dbReference type="Pfam" id="PF21307">
    <property type="entry name" value="Glyco_hydro_95_C"/>
    <property type="match status" value="1"/>
</dbReference>
<reference evidence="5 6" key="1">
    <citation type="submission" date="2019-02" db="EMBL/GenBank/DDBJ databases">
        <title>Deep-cultivation of Planctomycetes and their phenomic and genomic characterization uncovers novel biology.</title>
        <authorList>
            <person name="Wiegand S."/>
            <person name="Jogler M."/>
            <person name="Boedeker C."/>
            <person name="Pinto D."/>
            <person name="Vollmers J."/>
            <person name="Rivas-Marin E."/>
            <person name="Kohn T."/>
            <person name="Peeters S.H."/>
            <person name="Heuer A."/>
            <person name="Rast P."/>
            <person name="Oberbeckmann S."/>
            <person name="Bunk B."/>
            <person name="Jeske O."/>
            <person name="Meyerdierks A."/>
            <person name="Storesund J.E."/>
            <person name="Kallscheuer N."/>
            <person name="Luecker S."/>
            <person name="Lage O.M."/>
            <person name="Pohl T."/>
            <person name="Merkel B.J."/>
            <person name="Hornburger P."/>
            <person name="Mueller R.-W."/>
            <person name="Bruemmer F."/>
            <person name="Labrenz M."/>
            <person name="Spormann A.M."/>
            <person name="Op Den Camp H."/>
            <person name="Overmann J."/>
            <person name="Amann R."/>
            <person name="Jetten M.S.M."/>
            <person name="Mascher T."/>
            <person name="Medema M.H."/>
            <person name="Devos D.P."/>
            <person name="Kaster A.-K."/>
            <person name="Ovreas L."/>
            <person name="Rohde M."/>
            <person name="Galperin M.Y."/>
            <person name="Jogler C."/>
        </authorList>
    </citation>
    <scope>NUCLEOTIDE SEQUENCE [LARGE SCALE GENOMIC DNA]</scope>
    <source>
        <strain evidence="5 6">KOR34</strain>
    </source>
</reference>
<comment type="caution">
    <text evidence="5">The sequence shown here is derived from an EMBL/GenBank/DDBJ whole genome shotgun (WGS) entry which is preliminary data.</text>
</comment>
<dbReference type="PIRSF" id="PIRSF007663">
    <property type="entry name" value="UCP007663"/>
    <property type="match status" value="1"/>
</dbReference>
<dbReference type="PANTHER" id="PTHR31084">
    <property type="entry name" value="ALPHA-L-FUCOSIDASE 2"/>
    <property type="match status" value="1"/>
</dbReference>
<keyword evidence="6" id="KW-1185">Reference proteome</keyword>
<evidence type="ECO:0000313" key="6">
    <source>
        <dbReference type="Proteomes" id="UP000316714"/>
    </source>
</evidence>
<feature type="signal peptide" evidence="1">
    <location>
        <begin position="1"/>
        <end position="21"/>
    </location>
</feature>
<dbReference type="InterPro" id="IPR008928">
    <property type="entry name" value="6-hairpin_glycosidase_sf"/>
</dbReference>
<dbReference type="OrthoDB" id="9802600at2"/>
<evidence type="ECO:0000256" key="1">
    <source>
        <dbReference type="SAM" id="SignalP"/>
    </source>
</evidence>
<keyword evidence="1" id="KW-0732">Signal</keyword>
<evidence type="ECO:0000259" key="2">
    <source>
        <dbReference type="Pfam" id="PF14498"/>
    </source>
</evidence>
<evidence type="ECO:0000313" key="5">
    <source>
        <dbReference type="EMBL" id="TWT29770.1"/>
    </source>
</evidence>
<gene>
    <name evidence="5" type="ORF">KOR34_50880</name>
</gene>
<dbReference type="Pfam" id="PF14498">
    <property type="entry name" value="Glyco_hyd_65N_2"/>
    <property type="match status" value="1"/>
</dbReference>
<dbReference type="AlphaFoldDB" id="A0A5C5UW26"/>
<dbReference type="RefSeq" id="WP_146568893.1">
    <property type="nucleotide sequence ID" value="NZ_SIHJ01000006.1"/>
</dbReference>
<feature type="domain" description="Glycosyl hydrolase family 95 N-terminal" evidence="2">
    <location>
        <begin position="30"/>
        <end position="264"/>
    </location>
</feature>
<evidence type="ECO:0000259" key="3">
    <source>
        <dbReference type="Pfam" id="PF21307"/>
    </source>
</evidence>
<dbReference type="InterPro" id="IPR016518">
    <property type="entry name" value="Alpha-L-fucosidase"/>
</dbReference>
<dbReference type="Pfam" id="PF22124">
    <property type="entry name" value="Glyco_hydro_95_cat"/>
    <property type="match status" value="1"/>
</dbReference>
<name>A0A5C5UW26_9BACT</name>
<dbReference type="EMBL" id="SIHJ01000006">
    <property type="protein sequence ID" value="TWT29770.1"/>
    <property type="molecule type" value="Genomic_DNA"/>
</dbReference>
<dbReference type="InterPro" id="IPR049053">
    <property type="entry name" value="AFCA-like_C"/>
</dbReference>
<evidence type="ECO:0000259" key="4">
    <source>
        <dbReference type="Pfam" id="PF22124"/>
    </source>
</evidence>
<dbReference type="GO" id="GO:0004560">
    <property type="term" value="F:alpha-L-fucosidase activity"/>
    <property type="evidence" value="ECO:0007669"/>
    <property type="project" value="InterPro"/>
</dbReference>
<dbReference type="InterPro" id="IPR027414">
    <property type="entry name" value="GH95_N_dom"/>
</dbReference>
<protein>
    <submittedName>
        <fullName evidence="5">Uncharacterized protein</fullName>
    </submittedName>
</protein>
<sequence length="782" mass="86236" precursor="true">MSLRILLLTALLTGLPLLPEAGASQSEQAIWFDRPAVQWTEALPVGNGRLGAMVFGGVQEARWQFNEDSVWTGRPHSYANQGASEHLDRIRELLLAGDQKAAEQLAMNEFMSDPLRQRSYQPCGDLVITFDHGEKADGFRRELNLDTAQAVTRYRVGDATFTRTTFASCPDGVLVVRLECDRPGELAFRAALTSPHKRSKTSAARGDTLMLSGRVGKDNEDAIRFAAHARVAETDGRVDDSDGLAVSGATHATLLLTARTNHQNYQDLSGDPVARSLDDLQSASDKDYSQLLARHTKDHQSLYRRVSLDLAGDRSDQPTDQWVRNSEGKADPALAELLFDYGRYLMIASSRPGGQPANLQGLWNDQLSPPWDSKYTININTEMNYWLTDPCNLSECAEPLFDALNDLSETGAEVARQHYDAPGWVVHHNFDLWRGAAPINASNHGIWPTGGAWLCQHLWNRYAYSGDEEFLRQAAYPLLKGASQFFVGVLVEDPRSDAGLLISGPSNSPEQGGLVMGPAMDHQIIRALLEYAIAASEALDVDQSLREEWRSVHDRIAPNRIGQHGQLQEWLEDKDNPTNQHRHVSHLWAVFPGAEITPDTPELFNAARTSLEFRGDGGTGWARAWKINLWARLQDGDRAEKVLRGLLTLTDSPLTDYRGGGVYANLFDAHPPFQIDGNFGATSGICEMLMQSHRTTDDGLRHIELLPALPSAWPDGEVTGLCARDGFVLDLKWDGGELQQAVIRSTLPRSAVVSIGESRHRVELQPGQSVTLGPGLEPLASK</sequence>
<feature type="domain" description="Glycosyl hydrolase family 95 catalytic" evidence="4">
    <location>
        <begin position="288"/>
        <end position="689"/>
    </location>
</feature>
<proteinExistence type="predicted"/>
<dbReference type="PANTHER" id="PTHR31084:SF0">
    <property type="entry name" value="ALPHA-L-FUCOSIDASE 2"/>
    <property type="match status" value="1"/>
</dbReference>
<organism evidence="5 6">
    <name type="scientific">Posidoniimonas corsicana</name>
    <dbReference type="NCBI Taxonomy" id="1938618"/>
    <lineage>
        <taxon>Bacteria</taxon>
        <taxon>Pseudomonadati</taxon>
        <taxon>Planctomycetota</taxon>
        <taxon>Planctomycetia</taxon>
        <taxon>Pirellulales</taxon>
        <taxon>Lacipirellulaceae</taxon>
        <taxon>Posidoniimonas</taxon>
    </lineage>
</organism>
<feature type="chain" id="PRO_5022777410" evidence="1">
    <location>
        <begin position="22"/>
        <end position="782"/>
    </location>
</feature>
<dbReference type="InterPro" id="IPR012341">
    <property type="entry name" value="6hp_glycosidase-like_sf"/>
</dbReference>
<feature type="domain" description="Alpha fucosidase A-like C-terminal" evidence="3">
    <location>
        <begin position="702"/>
        <end position="757"/>
    </location>
</feature>
<dbReference type="Gene3D" id="1.50.10.10">
    <property type="match status" value="1"/>
</dbReference>
<dbReference type="GO" id="GO:0005975">
    <property type="term" value="P:carbohydrate metabolic process"/>
    <property type="evidence" value="ECO:0007669"/>
    <property type="project" value="InterPro"/>
</dbReference>
<dbReference type="SUPFAM" id="SSF48208">
    <property type="entry name" value="Six-hairpin glycosidases"/>
    <property type="match status" value="1"/>
</dbReference>
<dbReference type="InterPro" id="IPR054363">
    <property type="entry name" value="GH95_cat"/>
</dbReference>
<accession>A0A5C5UW26</accession>
<dbReference type="Proteomes" id="UP000316714">
    <property type="component" value="Unassembled WGS sequence"/>
</dbReference>